<dbReference type="Pfam" id="PF05016">
    <property type="entry name" value="ParE_toxin"/>
    <property type="match status" value="1"/>
</dbReference>
<comment type="caution">
    <text evidence="3">The sequence shown here is derived from an EMBL/GenBank/DDBJ whole genome shotgun (WGS) entry which is preliminary data.</text>
</comment>
<dbReference type="InterPro" id="IPR007712">
    <property type="entry name" value="RelE/ParE_toxin"/>
</dbReference>
<evidence type="ECO:0000313" key="4">
    <source>
        <dbReference type="Proteomes" id="UP000249915"/>
    </source>
</evidence>
<evidence type="ECO:0000256" key="1">
    <source>
        <dbReference type="ARBA" id="ARBA00006226"/>
    </source>
</evidence>
<dbReference type="PANTHER" id="PTHR35601">
    <property type="entry name" value="TOXIN RELE"/>
    <property type="match status" value="1"/>
</dbReference>
<dbReference type="Gene3D" id="3.30.2310.20">
    <property type="entry name" value="RelE-like"/>
    <property type="match status" value="1"/>
</dbReference>
<comment type="similarity">
    <text evidence="1">Belongs to the RelE toxin family.</text>
</comment>
<protein>
    <submittedName>
        <fullName evidence="3">Plasmid stabilization protein</fullName>
    </submittedName>
</protein>
<name>A0A2V4ABZ6_9PSEU</name>
<keyword evidence="2" id="KW-1277">Toxin-antitoxin system</keyword>
<organism evidence="3 4">
    <name type="scientific">Prauserella muralis</name>
    <dbReference type="NCBI Taxonomy" id="588067"/>
    <lineage>
        <taxon>Bacteria</taxon>
        <taxon>Bacillati</taxon>
        <taxon>Actinomycetota</taxon>
        <taxon>Actinomycetes</taxon>
        <taxon>Pseudonocardiales</taxon>
        <taxon>Pseudonocardiaceae</taxon>
        <taxon>Prauserella</taxon>
    </lineage>
</organism>
<reference evidence="3 4" key="1">
    <citation type="submission" date="2016-07" db="EMBL/GenBank/DDBJ databases">
        <title>Draft genome sequence of Prauserella muralis DSM 45305, isolated from a mould-covered wall in an indoor environment.</title>
        <authorList>
            <person name="Ruckert C."/>
            <person name="Albersmeier A."/>
            <person name="Jiang C.-L."/>
            <person name="Jiang Y."/>
            <person name="Kalinowski J."/>
            <person name="Schneider O."/>
            <person name="Winkler A."/>
            <person name="Zotchev S.B."/>
        </authorList>
    </citation>
    <scope>NUCLEOTIDE SEQUENCE [LARGE SCALE GENOMIC DNA]</scope>
    <source>
        <strain evidence="3 4">DSM 45305</strain>
        <plasmid evidence="4">ppmurdsm45305</plasmid>
    </source>
</reference>
<dbReference type="SUPFAM" id="SSF143011">
    <property type="entry name" value="RelE-like"/>
    <property type="match status" value="1"/>
</dbReference>
<gene>
    <name evidence="3" type="ORF">BAY60_36120</name>
</gene>
<keyword evidence="3" id="KW-0614">Plasmid</keyword>
<dbReference type="AlphaFoldDB" id="A0A2V4ABZ6"/>
<geneLocation type="plasmid" evidence="4">
    <name>ppmurdsm45305</name>
</geneLocation>
<dbReference type="Proteomes" id="UP000249915">
    <property type="component" value="Plasmid pPmurDSM45305"/>
</dbReference>
<evidence type="ECO:0000256" key="2">
    <source>
        <dbReference type="ARBA" id="ARBA00022649"/>
    </source>
</evidence>
<dbReference type="InterPro" id="IPR035093">
    <property type="entry name" value="RelE/ParE_toxin_dom_sf"/>
</dbReference>
<dbReference type="RefSeq" id="WP_112278865.1">
    <property type="nucleotide sequence ID" value="NZ_CM009984.1"/>
</dbReference>
<dbReference type="PANTHER" id="PTHR35601:SF1">
    <property type="entry name" value="TOXIN RELE"/>
    <property type="match status" value="1"/>
</dbReference>
<dbReference type="EMBL" id="MASW01000024">
    <property type="protein sequence ID" value="PXY16619.1"/>
    <property type="molecule type" value="Genomic_DNA"/>
</dbReference>
<sequence>MTYKVEIARRAAKVVTSLDKPVRRRVLAAIEALADDPRPPGCKKLAGADNAWRVRAAKDYRIVYEIHDQVLLVTVIDVGHRREIYR</sequence>
<accession>A0A2V4ABZ6</accession>
<proteinExistence type="inferred from homology"/>
<keyword evidence="4" id="KW-1185">Reference proteome</keyword>
<evidence type="ECO:0000313" key="3">
    <source>
        <dbReference type="EMBL" id="PXY16619.1"/>
    </source>
</evidence>
<dbReference type="OrthoDB" id="5326046at2"/>